<accession>A0A914PTK6</accession>
<proteinExistence type="predicted"/>
<organism evidence="1 2">
    <name type="scientific">Panagrolaimus davidi</name>
    <dbReference type="NCBI Taxonomy" id="227884"/>
    <lineage>
        <taxon>Eukaryota</taxon>
        <taxon>Metazoa</taxon>
        <taxon>Ecdysozoa</taxon>
        <taxon>Nematoda</taxon>
        <taxon>Chromadorea</taxon>
        <taxon>Rhabditida</taxon>
        <taxon>Tylenchina</taxon>
        <taxon>Panagrolaimomorpha</taxon>
        <taxon>Panagrolaimoidea</taxon>
        <taxon>Panagrolaimidae</taxon>
        <taxon>Panagrolaimus</taxon>
    </lineage>
</organism>
<protein>
    <submittedName>
        <fullName evidence="2">Uncharacterized protein</fullName>
    </submittedName>
</protein>
<reference evidence="2" key="1">
    <citation type="submission" date="2022-11" db="UniProtKB">
        <authorList>
            <consortium name="WormBaseParasite"/>
        </authorList>
    </citation>
    <scope>IDENTIFICATION</scope>
</reference>
<dbReference type="AlphaFoldDB" id="A0A914PTK6"/>
<name>A0A914PTK6_9BILA</name>
<keyword evidence="1" id="KW-1185">Reference proteome</keyword>
<sequence length="182" mass="20467">MTNQNIINEEFNDNPNAELANVHICRIAETLIFNQNKKLNPFDIKDEAKRIYKIMDIVSDPGWKGNWIFDEKDGNYESAFERVKNDTTRRKKCVNSLSTSSGSVEFEVSNGEGRMAPSVTPTQREININYIIDEVISSVSKRPKTNTLTAENVQAEASSSSNGNNSGDATIIEILPEVRNFF</sequence>
<evidence type="ECO:0000313" key="2">
    <source>
        <dbReference type="WBParaSite" id="PDA_v2.g18192.t1"/>
    </source>
</evidence>
<evidence type="ECO:0000313" key="1">
    <source>
        <dbReference type="Proteomes" id="UP000887578"/>
    </source>
</evidence>
<dbReference type="WBParaSite" id="PDA_v2.g18192.t1">
    <property type="protein sequence ID" value="PDA_v2.g18192.t1"/>
    <property type="gene ID" value="PDA_v2.g18192"/>
</dbReference>
<dbReference type="Proteomes" id="UP000887578">
    <property type="component" value="Unplaced"/>
</dbReference>